<name>A0A640KJ70_LEITA</name>
<keyword evidence="1" id="KW-1133">Transmembrane helix</keyword>
<evidence type="ECO:0000256" key="1">
    <source>
        <dbReference type="SAM" id="Phobius"/>
    </source>
</evidence>
<comment type="caution">
    <text evidence="3">The sequence shown here is derived from an EMBL/GenBank/DDBJ whole genome shotgun (WGS) entry which is preliminary data.</text>
</comment>
<reference evidence="3" key="1">
    <citation type="submission" date="2019-11" db="EMBL/GenBank/DDBJ databases">
        <title>Leishmania tarentolae CDS.</title>
        <authorList>
            <person name="Goto Y."/>
            <person name="Yamagishi J."/>
        </authorList>
    </citation>
    <scope>NUCLEOTIDE SEQUENCE [LARGE SCALE GENOMIC DNA]</scope>
    <source>
        <strain evidence="3">Parrot Tar II</strain>
    </source>
</reference>
<keyword evidence="1" id="KW-0472">Membrane</keyword>
<dbReference type="AlphaFoldDB" id="A0A640KJ70"/>
<keyword evidence="2" id="KW-0732">Signal</keyword>
<gene>
    <name evidence="3" type="ORF">LtaPh_2626200</name>
</gene>
<dbReference type="VEuPathDB" id="TriTrypDB:LtaPh_2626200"/>
<evidence type="ECO:0008006" key="5">
    <source>
        <dbReference type="Google" id="ProtNLM"/>
    </source>
</evidence>
<organism evidence="3 4">
    <name type="scientific">Leishmania tarentolae</name>
    <name type="common">Sauroleishmania tarentolae</name>
    <dbReference type="NCBI Taxonomy" id="5689"/>
    <lineage>
        <taxon>Eukaryota</taxon>
        <taxon>Discoba</taxon>
        <taxon>Euglenozoa</taxon>
        <taxon>Kinetoplastea</taxon>
        <taxon>Metakinetoplastina</taxon>
        <taxon>Trypanosomatida</taxon>
        <taxon>Trypanosomatidae</taxon>
        <taxon>Leishmaniinae</taxon>
        <taxon>Leishmania</taxon>
        <taxon>lizard Leishmania</taxon>
    </lineage>
</organism>
<feature type="signal peptide" evidence="2">
    <location>
        <begin position="1"/>
        <end position="21"/>
    </location>
</feature>
<protein>
    <recommendedName>
        <fullName evidence="5">Transmembrane protein</fullName>
    </recommendedName>
</protein>
<keyword evidence="1" id="KW-0812">Transmembrane</keyword>
<feature type="transmembrane region" description="Helical" evidence="1">
    <location>
        <begin position="99"/>
        <end position="121"/>
    </location>
</feature>
<evidence type="ECO:0000313" key="4">
    <source>
        <dbReference type="Proteomes" id="UP000419144"/>
    </source>
</evidence>
<dbReference type="OrthoDB" id="269117at2759"/>
<dbReference type="EMBL" id="BLBS01000036">
    <property type="protein sequence ID" value="GET89613.1"/>
    <property type="molecule type" value="Genomic_DNA"/>
</dbReference>
<evidence type="ECO:0000256" key="2">
    <source>
        <dbReference type="SAM" id="SignalP"/>
    </source>
</evidence>
<evidence type="ECO:0000313" key="3">
    <source>
        <dbReference type="EMBL" id="GET89613.1"/>
    </source>
</evidence>
<dbReference type="Proteomes" id="UP000419144">
    <property type="component" value="Unassembled WGS sequence"/>
</dbReference>
<feature type="chain" id="PRO_5024837285" description="Transmembrane protein" evidence="2">
    <location>
        <begin position="22"/>
        <end position="269"/>
    </location>
</feature>
<feature type="transmembrane region" description="Helical" evidence="1">
    <location>
        <begin position="133"/>
        <end position="155"/>
    </location>
</feature>
<proteinExistence type="predicted"/>
<accession>A0A640KJ70</accession>
<keyword evidence="4" id="KW-1185">Reference proteome</keyword>
<sequence length="269" mass="30580">MYLLCPAVFCFLSLDVPTRHAHWGRPGSAQDKRERERIGASREANARDVCASEFFHDLVLWPWCGSGGRLVFSFLASVPSSFPRALSLSLSRLCGAFGLHYGWLGLCLSVLTGVYTVMGALQWAPPSSRVQRTLLYSCVCFSISVLAPMFYTALLAASKRHLRLRCCQCTRLLPSEHFPRRRGPLNTMVCVDCKEMCFGCGLRQPRSSFSDTDSNMCDRCLAKQQVAKDNVYFRYPILKYRACPFSVEEARDELRKEEEQQQQQQHVLR</sequence>